<protein>
    <recommendedName>
        <fullName evidence="8">DUF86 domain-containing protein</fullName>
    </recommendedName>
</protein>
<evidence type="ECO:0000313" key="6">
    <source>
        <dbReference type="EMBL" id="ACZ12535.1"/>
    </source>
</evidence>
<organism evidence="6 7">
    <name type="scientific">Sulfurospirillum deleyianum (strain ATCC 51133 / DSM 6946 / 5175)</name>
    <dbReference type="NCBI Taxonomy" id="525898"/>
    <lineage>
        <taxon>Bacteria</taxon>
        <taxon>Pseudomonadati</taxon>
        <taxon>Campylobacterota</taxon>
        <taxon>Epsilonproteobacteria</taxon>
        <taxon>Campylobacterales</taxon>
        <taxon>Sulfurospirillaceae</taxon>
        <taxon>Sulfurospirillum</taxon>
    </lineage>
</organism>
<keyword evidence="3" id="KW-0540">Nuclease</keyword>
<name>D1B365_SULD5</name>
<evidence type="ECO:0000256" key="2">
    <source>
        <dbReference type="ARBA" id="ARBA00022649"/>
    </source>
</evidence>
<dbReference type="InterPro" id="IPR051813">
    <property type="entry name" value="HepT_RNase_toxin"/>
</dbReference>
<dbReference type="Pfam" id="PF01934">
    <property type="entry name" value="HepT-like"/>
    <property type="match status" value="1"/>
</dbReference>
<dbReference type="GO" id="GO:0110001">
    <property type="term" value="C:toxin-antitoxin complex"/>
    <property type="evidence" value="ECO:0007669"/>
    <property type="project" value="InterPro"/>
</dbReference>
<reference evidence="6 7" key="2">
    <citation type="journal article" date="2010" name="Stand. Genomic Sci.">
        <title>Complete genome sequence of Sulfurospirillum deleyianum type strain (5175).</title>
        <authorList>
            <person name="Sikorski J."/>
            <person name="Lapidus A."/>
            <person name="Copeland A."/>
            <person name="Glavina Del Rio T."/>
            <person name="Nolan M."/>
            <person name="Lucas S."/>
            <person name="Chen F."/>
            <person name="Tice H."/>
            <person name="Cheng J.F."/>
            <person name="Saunders E."/>
            <person name="Bruce D."/>
            <person name="Goodwin L."/>
            <person name="Pitluck S."/>
            <person name="Ovchinnikova G."/>
            <person name="Pati A."/>
            <person name="Ivanova N."/>
            <person name="Mavromatis K."/>
            <person name="Chen A."/>
            <person name="Palaniappan K."/>
            <person name="Chain P."/>
            <person name="Land M."/>
            <person name="Hauser L."/>
            <person name="Chang Y.J."/>
            <person name="Jeffries C.D."/>
            <person name="Brettin T."/>
            <person name="Detter J.C."/>
            <person name="Han C."/>
            <person name="Rohde M."/>
            <person name="Lang E."/>
            <person name="Spring S."/>
            <person name="Goker M."/>
            <person name="Bristow J."/>
            <person name="Eisen J.A."/>
            <person name="Markowitz V."/>
            <person name="Hugenholtz P."/>
            <person name="Kyrpides N.C."/>
            <person name="Klenk H.P."/>
        </authorList>
    </citation>
    <scope>NUCLEOTIDE SEQUENCE [LARGE SCALE GENOMIC DNA]</scope>
    <source>
        <strain evidence="7">ATCC 51133 / DSM 6946 / 5175</strain>
    </source>
</reference>
<evidence type="ECO:0008006" key="8">
    <source>
        <dbReference type="Google" id="ProtNLM"/>
    </source>
</evidence>
<evidence type="ECO:0000313" key="7">
    <source>
        <dbReference type="Proteomes" id="UP000002222"/>
    </source>
</evidence>
<dbReference type="AlphaFoldDB" id="D1B365"/>
<keyword evidence="4" id="KW-0547">Nucleotide-binding</keyword>
<dbReference type="GO" id="GO:0000166">
    <property type="term" value="F:nucleotide binding"/>
    <property type="evidence" value="ECO:0007669"/>
    <property type="project" value="UniProtKB-KW"/>
</dbReference>
<dbReference type="RefSeq" id="WP_012857286.1">
    <property type="nucleotide sequence ID" value="NC_013512.1"/>
</dbReference>
<keyword evidence="2" id="KW-1277">Toxin-antitoxin system</keyword>
<evidence type="ECO:0000256" key="1">
    <source>
        <dbReference type="ARBA" id="ARBA00022553"/>
    </source>
</evidence>
<dbReference type="GO" id="GO:0004540">
    <property type="term" value="F:RNA nuclease activity"/>
    <property type="evidence" value="ECO:0007669"/>
    <property type="project" value="InterPro"/>
</dbReference>
<gene>
    <name evidence="6" type="ordered locus">Sdel_1519</name>
</gene>
<keyword evidence="5" id="KW-0378">Hydrolase</keyword>
<dbReference type="eggNOG" id="COG2361">
    <property type="taxonomic scope" value="Bacteria"/>
</dbReference>
<evidence type="ECO:0000256" key="4">
    <source>
        <dbReference type="ARBA" id="ARBA00022741"/>
    </source>
</evidence>
<reference evidence="7" key="1">
    <citation type="submission" date="2009-11" db="EMBL/GenBank/DDBJ databases">
        <title>The complete genome of Sulfurospirillum deleyianum DSM 6946.</title>
        <authorList>
            <consortium name="US DOE Joint Genome Institute (JGI-PGF)"/>
            <person name="Lucas S."/>
            <person name="Copeland A."/>
            <person name="Lapidus A."/>
            <person name="Glavina del Rio T."/>
            <person name="Dalin E."/>
            <person name="Tice H."/>
            <person name="Bruce D."/>
            <person name="Goodwin L."/>
            <person name="Pitluck S."/>
            <person name="Kyrpides N."/>
            <person name="Mavromatis K."/>
            <person name="Ivanova N."/>
            <person name="Ovchinnikova G."/>
            <person name="Munk A.C."/>
            <person name="Lu M."/>
            <person name="Brettin T."/>
            <person name="Detter J.C."/>
            <person name="Han C."/>
            <person name="Tapia R."/>
            <person name="Larimer F."/>
            <person name="Land M."/>
            <person name="Hauser L."/>
            <person name="Markowitz V."/>
            <person name="Cheng J.F."/>
            <person name="Hugenholtz P."/>
            <person name="Woyke T."/>
            <person name="Wu D."/>
            <person name="Aumann P."/>
            <person name="Schneider S."/>
            <person name="Lang E."/>
            <person name="Spring S."/>
            <person name="Klenk H.P."/>
            <person name="Eisen J.A."/>
        </authorList>
    </citation>
    <scope>NUCLEOTIDE SEQUENCE [LARGE SCALE GENOMIC DNA]</scope>
    <source>
        <strain evidence="7">ATCC 51133 / DSM 6946 / 5175</strain>
    </source>
</reference>
<dbReference type="InterPro" id="IPR008201">
    <property type="entry name" value="HepT-like"/>
</dbReference>
<sequence>MDKATTKELLAFILESLALVKKRFETIHSSDDFLQNDAGLEKLDAIAMRLQSIGEALKNLIKREKELLLEVADETYWSEIIKTRDFISHHYVAIDAEIVFDICSSELEMLEKKIVALQDLV</sequence>
<dbReference type="OrthoDB" id="9802833at2"/>
<evidence type="ECO:0000256" key="5">
    <source>
        <dbReference type="ARBA" id="ARBA00022801"/>
    </source>
</evidence>
<dbReference type="KEGG" id="sdl:Sdel_1519"/>
<dbReference type="EMBL" id="CP001816">
    <property type="protein sequence ID" value="ACZ12535.1"/>
    <property type="molecule type" value="Genomic_DNA"/>
</dbReference>
<accession>D1B365</accession>
<dbReference type="GO" id="GO:0016787">
    <property type="term" value="F:hydrolase activity"/>
    <property type="evidence" value="ECO:0007669"/>
    <property type="project" value="UniProtKB-KW"/>
</dbReference>
<dbReference type="PANTHER" id="PTHR34139:SF1">
    <property type="entry name" value="RNASE MJ1380-RELATED"/>
    <property type="match status" value="1"/>
</dbReference>
<keyword evidence="1" id="KW-0597">Phosphoprotein</keyword>
<evidence type="ECO:0000256" key="3">
    <source>
        <dbReference type="ARBA" id="ARBA00022722"/>
    </source>
</evidence>
<dbReference type="STRING" id="525898.Sdel_1519"/>
<dbReference type="HOGENOM" id="CLU_142825_2_0_7"/>
<dbReference type="Proteomes" id="UP000002222">
    <property type="component" value="Chromosome"/>
</dbReference>
<proteinExistence type="predicted"/>
<keyword evidence="7" id="KW-1185">Reference proteome</keyword>
<dbReference type="PANTHER" id="PTHR34139">
    <property type="entry name" value="UPF0331 PROTEIN MJ0127"/>
    <property type="match status" value="1"/>
</dbReference>